<dbReference type="AlphaFoldDB" id="A0A0W0WI26"/>
<feature type="transmembrane region" description="Helical" evidence="2">
    <location>
        <begin position="407"/>
        <end position="428"/>
    </location>
</feature>
<accession>A0A0W0WI26</accession>
<name>A0A0W0WI26_9GAMM</name>
<protein>
    <submittedName>
        <fullName evidence="3">Dot/Icm secretion system substrate</fullName>
    </submittedName>
</protein>
<proteinExistence type="predicted"/>
<keyword evidence="2" id="KW-0472">Membrane</keyword>
<keyword evidence="2" id="KW-1133">Transmembrane helix</keyword>
<keyword evidence="1" id="KW-0175">Coiled coil</keyword>
<evidence type="ECO:0000256" key="2">
    <source>
        <dbReference type="SAM" id="Phobius"/>
    </source>
</evidence>
<sequence length="447" mass="50876">MQSTSSVKQQLSQDINLATAIDISEALDNCFFHAFALYHLANKQELPTNLFTVHPHDDFMVKHLKELIFSGETLEFYFNESRLFEKTMVLGILFRSWFVLNLLALDNNRNKLFAVNGQDRLITSEDGATFVTLLIEYQSAIRQGNLATIEEKYKDIAIFEANADYFRKFSGNIEEEKSQIEKYWNNQGYINYCNYLAQSGVKISHEDISPVLKELEIPYLICSKTTSDIVARNLNTSEKKPIFLLAINPGAAHYYLLLTEETKDLLEEYRTQRERYKEEREKILANESHDKLKLCENNPNWFLVAILPRGFIGRHSSMELLIERISEHVERAKSNSEVFQANTPMNRRKIVTQATLMQQSLAVESSQNAYSFQPSNAFFYLKLMFAVGATLTGVVLIIVGLTLSAPAFIVIGSILGIGGIGLCFFSALKRSSKESNLLEEPLKPSLN</sequence>
<gene>
    <name evidence="3" type="ORF">Lmac_0041</name>
</gene>
<evidence type="ECO:0000256" key="1">
    <source>
        <dbReference type="SAM" id="Coils"/>
    </source>
</evidence>
<dbReference type="STRING" id="466.Lmac_0041"/>
<dbReference type="PATRIC" id="fig|466.6.peg.44"/>
<dbReference type="EMBL" id="LNYL01000001">
    <property type="protein sequence ID" value="KTD31997.1"/>
    <property type="molecule type" value="Genomic_DNA"/>
</dbReference>
<evidence type="ECO:0000313" key="4">
    <source>
        <dbReference type="Proteomes" id="UP000054908"/>
    </source>
</evidence>
<feature type="coiled-coil region" evidence="1">
    <location>
        <begin position="259"/>
        <end position="286"/>
    </location>
</feature>
<dbReference type="Proteomes" id="UP000054908">
    <property type="component" value="Unassembled WGS sequence"/>
</dbReference>
<reference evidence="3 4" key="1">
    <citation type="submission" date="2015-11" db="EMBL/GenBank/DDBJ databases">
        <title>Genomic analysis of 38 Legionella species identifies large and diverse effector repertoires.</title>
        <authorList>
            <person name="Burstein D."/>
            <person name="Amaro F."/>
            <person name="Zusman T."/>
            <person name="Lifshitz Z."/>
            <person name="Cohen O."/>
            <person name="Gilbert J.A."/>
            <person name="Pupko T."/>
            <person name="Shuman H.A."/>
            <person name="Segal G."/>
        </authorList>
    </citation>
    <scope>NUCLEOTIDE SEQUENCE [LARGE SCALE GENOMIC DNA]</scope>
    <source>
        <strain evidence="3 4">PX-1-G2-E2</strain>
    </source>
</reference>
<keyword evidence="4" id="KW-1185">Reference proteome</keyword>
<evidence type="ECO:0000313" key="3">
    <source>
        <dbReference type="EMBL" id="KTD31997.1"/>
    </source>
</evidence>
<comment type="caution">
    <text evidence="3">The sequence shown here is derived from an EMBL/GenBank/DDBJ whole genome shotgun (WGS) entry which is preliminary data.</text>
</comment>
<keyword evidence="2" id="KW-0812">Transmembrane</keyword>
<dbReference type="RefSeq" id="WP_058450883.1">
    <property type="nucleotide sequence ID" value="NZ_LNYL01000001.1"/>
</dbReference>
<feature type="transmembrane region" description="Helical" evidence="2">
    <location>
        <begin position="379"/>
        <end position="401"/>
    </location>
</feature>
<organism evidence="3 4">
    <name type="scientific">Legionella maceachernii</name>
    <dbReference type="NCBI Taxonomy" id="466"/>
    <lineage>
        <taxon>Bacteria</taxon>
        <taxon>Pseudomonadati</taxon>
        <taxon>Pseudomonadota</taxon>
        <taxon>Gammaproteobacteria</taxon>
        <taxon>Legionellales</taxon>
        <taxon>Legionellaceae</taxon>
        <taxon>Legionella</taxon>
    </lineage>
</organism>